<protein>
    <submittedName>
        <fullName evidence="6">B box-type domain-containing protein</fullName>
    </submittedName>
</protein>
<organism evidence="5 6">
    <name type="scientific">Globodera pallida</name>
    <name type="common">Potato cyst nematode worm</name>
    <name type="synonym">Heterodera pallida</name>
    <dbReference type="NCBI Taxonomy" id="36090"/>
    <lineage>
        <taxon>Eukaryota</taxon>
        <taxon>Metazoa</taxon>
        <taxon>Ecdysozoa</taxon>
        <taxon>Nematoda</taxon>
        <taxon>Chromadorea</taxon>
        <taxon>Rhabditida</taxon>
        <taxon>Tylenchina</taxon>
        <taxon>Tylenchomorpha</taxon>
        <taxon>Tylenchoidea</taxon>
        <taxon>Heteroderidae</taxon>
        <taxon>Heteroderinae</taxon>
        <taxon>Globodera</taxon>
    </lineage>
</organism>
<dbReference type="SMART" id="SM00872">
    <property type="entry name" value="Alpha-mann_mid"/>
    <property type="match status" value="1"/>
</dbReference>
<sequence length="667" mass="77845">MLSLYDILPFDNADGGVWKQGWPITYDQQKIGEQKRLEVIVVPHSHNDPGWLKTFEAYFEEQTRHILDGMVKHLEDKPDLKFIYAEMSFFELWWSQQKAEVKERVAKFLERGQLEIVTGGWVMTDEANAHFFATVMELFEGHEFLQNQLGYTPRHHWSIDPFGLSPTLSYVLNRANLTHMAIQRVHYAVKKHLAQQRQLEFVWRQMFSFPADIVTHMFPFYSYDAPHSCGPDPKVCCQFDFRRLGHGPISCPWGINPVPITDENVAERAQLLADQYRKKAQLYGHNTILVPLGDDFRFDQDSEWNNQYSNYKMLFEFMNAKKEWNINARFGTLGDYFDALERRLAEKLQDDVRREGSLRHSVRRPEGNIVPAAASASLSLLPVLSGDFFTYADRDDHYWSGFFTSRPFYKHMDRTLQHLLRAADTFYTMARWHSAEKEDGGSCLLCISGWVKRVKKKVMMFTDMNKSTDDFTKKETEVKLAACNKHRADFVAVCFSCDELLCKECVDIGEHYSHKWSFLNKEVDILYRQTIQDLGHQAEQKGKATLEARGSIPDRKELLHLSTKKCREKIDEAFLYYVHVLNEVKLQLLSDLEKNQEEKEEYLDSLYQKIDIQTSKLQDALRYTNWHAKVKKRQLQIVFTVAATCAINAFKLTMTCACSTGIRWKNK</sequence>
<dbReference type="Gene3D" id="1.20.1270.50">
    <property type="entry name" value="Glycoside hydrolase family 38, central domain"/>
    <property type="match status" value="1"/>
</dbReference>
<keyword evidence="3" id="KW-0862">Zinc</keyword>
<dbReference type="GO" id="GO:0004559">
    <property type="term" value="F:alpha-mannosidase activity"/>
    <property type="evidence" value="ECO:0007669"/>
    <property type="project" value="InterPro"/>
</dbReference>
<dbReference type="Proteomes" id="UP000050741">
    <property type="component" value="Unassembled WGS sequence"/>
</dbReference>
<dbReference type="SUPFAM" id="SSF88688">
    <property type="entry name" value="Families 57/38 glycoside transferase middle domain"/>
    <property type="match status" value="1"/>
</dbReference>
<dbReference type="WBParaSite" id="GPLIN_000690600">
    <property type="protein sequence ID" value="GPLIN_000690600"/>
    <property type="gene ID" value="GPLIN_000690600"/>
</dbReference>
<dbReference type="InterPro" id="IPR028995">
    <property type="entry name" value="Glyco_hydro_57/38_cen_sf"/>
</dbReference>
<keyword evidence="3" id="KW-0479">Metal-binding</keyword>
<dbReference type="InterPro" id="IPR015341">
    <property type="entry name" value="Glyco_hydro_38_cen"/>
</dbReference>
<name>A0A183C212_GLOPA</name>
<evidence type="ECO:0000313" key="6">
    <source>
        <dbReference type="WBParaSite" id="GPLIN_000690600"/>
    </source>
</evidence>
<proteinExistence type="predicted"/>
<dbReference type="InterPro" id="IPR011330">
    <property type="entry name" value="Glyco_hydro/deAcase_b/a-brl"/>
</dbReference>
<dbReference type="SUPFAM" id="SSF88713">
    <property type="entry name" value="Glycoside hydrolase/deacetylase"/>
    <property type="match status" value="1"/>
</dbReference>
<reference evidence="6" key="2">
    <citation type="submission" date="2016-06" db="UniProtKB">
        <authorList>
            <consortium name="WormBaseParasite"/>
        </authorList>
    </citation>
    <scope>IDENTIFICATION</scope>
</reference>
<dbReference type="Gene3D" id="3.20.110.10">
    <property type="entry name" value="Glycoside hydrolase 38, N terminal domain"/>
    <property type="match status" value="1"/>
</dbReference>
<dbReference type="InterPro" id="IPR000602">
    <property type="entry name" value="Glyco_hydro_38_N"/>
</dbReference>
<dbReference type="InterPro" id="IPR050843">
    <property type="entry name" value="Glycosyl_Hydrlase_38"/>
</dbReference>
<dbReference type="FunFam" id="3.20.110.10:FF:000003">
    <property type="entry name" value="Alpha-mannosidase"/>
    <property type="match status" value="1"/>
</dbReference>
<evidence type="ECO:0000259" key="4">
    <source>
        <dbReference type="PROSITE" id="PS50119"/>
    </source>
</evidence>
<dbReference type="AlphaFoldDB" id="A0A183C212"/>
<feature type="domain" description="B box-type" evidence="4">
    <location>
        <begin position="478"/>
        <end position="519"/>
    </location>
</feature>
<dbReference type="GO" id="GO:0006491">
    <property type="term" value="P:N-glycan processing"/>
    <property type="evidence" value="ECO:0007669"/>
    <property type="project" value="TreeGrafter"/>
</dbReference>
<reference evidence="5" key="1">
    <citation type="submission" date="2014-05" db="EMBL/GenBank/DDBJ databases">
        <title>The genome and life-stage specific transcriptomes of Globodera pallida elucidate key aspects of plant parasitism by a cyst nematode.</title>
        <authorList>
            <person name="Cotton J.A."/>
            <person name="Lilley C.J."/>
            <person name="Jones L.M."/>
            <person name="Kikuchi T."/>
            <person name="Reid A.J."/>
            <person name="Thorpe P."/>
            <person name="Tsai I.J."/>
            <person name="Beasley H."/>
            <person name="Blok V."/>
            <person name="Cock P.J.A."/>
            <person name="Van den Akker S.E."/>
            <person name="Holroyd N."/>
            <person name="Hunt M."/>
            <person name="Mantelin S."/>
            <person name="Naghra H."/>
            <person name="Pain A."/>
            <person name="Palomares-Rius J.E."/>
            <person name="Zarowiecki M."/>
            <person name="Berriman M."/>
            <person name="Jones J.T."/>
            <person name="Urwin P.E."/>
        </authorList>
    </citation>
    <scope>NUCLEOTIDE SEQUENCE [LARGE SCALE GENOMIC DNA]</scope>
    <source>
        <strain evidence="5">Lindley</strain>
    </source>
</reference>
<keyword evidence="3" id="KW-0863">Zinc-finger</keyword>
<dbReference type="InterPro" id="IPR027291">
    <property type="entry name" value="Glyco_hydro_38_N_sf"/>
</dbReference>
<dbReference type="GO" id="GO:0000139">
    <property type="term" value="C:Golgi membrane"/>
    <property type="evidence" value="ECO:0007669"/>
    <property type="project" value="TreeGrafter"/>
</dbReference>
<dbReference type="Pfam" id="PF01074">
    <property type="entry name" value="Glyco_hydro_38N"/>
    <property type="match status" value="1"/>
</dbReference>
<evidence type="ECO:0000256" key="1">
    <source>
        <dbReference type="ARBA" id="ARBA00022801"/>
    </source>
</evidence>
<dbReference type="CDD" id="cd10809">
    <property type="entry name" value="GH38N_AMII_GMII_SfManIII_like"/>
    <property type="match status" value="1"/>
</dbReference>
<dbReference type="PANTHER" id="PTHR11607:SF3">
    <property type="entry name" value="LYSOSOMAL ALPHA-MANNOSIDASE"/>
    <property type="match status" value="1"/>
</dbReference>
<accession>A0A183C212</accession>
<dbReference type="PANTHER" id="PTHR11607">
    <property type="entry name" value="ALPHA-MANNOSIDASE"/>
    <property type="match status" value="1"/>
</dbReference>
<evidence type="ECO:0000256" key="3">
    <source>
        <dbReference type="PROSITE-ProRule" id="PRU00024"/>
    </source>
</evidence>
<dbReference type="InterPro" id="IPR037094">
    <property type="entry name" value="Glyco_hydro_38_cen_sf"/>
</dbReference>
<evidence type="ECO:0000256" key="2">
    <source>
        <dbReference type="ARBA" id="ARBA00023295"/>
    </source>
</evidence>
<dbReference type="GO" id="GO:0006013">
    <property type="term" value="P:mannose metabolic process"/>
    <property type="evidence" value="ECO:0007669"/>
    <property type="project" value="InterPro"/>
</dbReference>
<dbReference type="Pfam" id="PF00643">
    <property type="entry name" value="zf-B_box"/>
    <property type="match status" value="1"/>
</dbReference>
<keyword evidence="1" id="KW-0378">Hydrolase</keyword>
<evidence type="ECO:0000313" key="5">
    <source>
        <dbReference type="Proteomes" id="UP000050741"/>
    </source>
</evidence>
<dbReference type="InterPro" id="IPR000315">
    <property type="entry name" value="Znf_B-box"/>
</dbReference>
<dbReference type="GO" id="GO:0008270">
    <property type="term" value="F:zinc ion binding"/>
    <property type="evidence" value="ECO:0007669"/>
    <property type="project" value="UniProtKB-KW"/>
</dbReference>
<dbReference type="SUPFAM" id="SSF57845">
    <property type="entry name" value="B-box zinc-binding domain"/>
    <property type="match status" value="1"/>
</dbReference>
<keyword evidence="2" id="KW-0326">Glycosidase</keyword>
<dbReference type="PROSITE" id="PS50119">
    <property type="entry name" value="ZF_BBOX"/>
    <property type="match status" value="1"/>
</dbReference>
<keyword evidence="5" id="KW-1185">Reference proteome</keyword>